<evidence type="ECO:0000256" key="1">
    <source>
        <dbReference type="SAM" id="Phobius"/>
    </source>
</evidence>
<feature type="domain" description="TadE-like" evidence="2">
    <location>
        <begin position="26"/>
        <end position="68"/>
    </location>
</feature>
<dbReference type="RefSeq" id="WP_169487883.1">
    <property type="nucleotide sequence ID" value="NZ_JABBGJ010000027.1"/>
</dbReference>
<sequence>MKPMATQSARAPLKRIDVRRVHAQRGATAIEFALLFPLFFAILYAIITFSLIFVAQQNLTLAAEEGARAALNWQSSTSLQNALVNRGNAACAAAKLMIATLVQSAQCTPSSAPCGPGNAMQCVNVSLTYNYQANPLVPNLLLINVTLPNTLSSSATVQLNPENIQ</sequence>
<dbReference type="InterPro" id="IPR012495">
    <property type="entry name" value="TadE-like_dom"/>
</dbReference>
<reference evidence="3 4" key="1">
    <citation type="submission" date="2020-04" db="EMBL/GenBank/DDBJ databases">
        <title>Paraburkholderia sp. RP-4-7 isolated from soil.</title>
        <authorList>
            <person name="Dahal R.H."/>
        </authorList>
    </citation>
    <scope>NUCLEOTIDE SEQUENCE [LARGE SCALE GENOMIC DNA]</scope>
    <source>
        <strain evidence="3 4">RP-4-7</strain>
    </source>
</reference>
<dbReference type="Proteomes" id="UP000544134">
    <property type="component" value="Unassembled WGS sequence"/>
</dbReference>
<evidence type="ECO:0000313" key="4">
    <source>
        <dbReference type="Proteomes" id="UP000544134"/>
    </source>
</evidence>
<protein>
    <submittedName>
        <fullName evidence="3">Pilus assembly protein</fullName>
    </submittedName>
</protein>
<dbReference type="Pfam" id="PF07811">
    <property type="entry name" value="TadE"/>
    <property type="match status" value="1"/>
</dbReference>
<keyword evidence="4" id="KW-1185">Reference proteome</keyword>
<comment type="caution">
    <text evidence="3">The sequence shown here is derived from an EMBL/GenBank/DDBJ whole genome shotgun (WGS) entry which is preliminary data.</text>
</comment>
<accession>A0A848IF38</accession>
<feature type="transmembrane region" description="Helical" evidence="1">
    <location>
        <begin position="29"/>
        <end position="55"/>
    </location>
</feature>
<evidence type="ECO:0000313" key="3">
    <source>
        <dbReference type="EMBL" id="NMM01018.1"/>
    </source>
</evidence>
<dbReference type="EMBL" id="JABBGJ010000027">
    <property type="protein sequence ID" value="NMM01018.1"/>
    <property type="molecule type" value="Genomic_DNA"/>
</dbReference>
<evidence type="ECO:0000259" key="2">
    <source>
        <dbReference type="Pfam" id="PF07811"/>
    </source>
</evidence>
<name>A0A848IF38_9BURK</name>
<gene>
    <name evidence="3" type="ORF">HHL24_24140</name>
</gene>
<dbReference type="AlphaFoldDB" id="A0A848IF38"/>
<proteinExistence type="predicted"/>
<organism evidence="3 4">
    <name type="scientific">Paraburkholderia polaris</name>
    <dbReference type="NCBI Taxonomy" id="2728848"/>
    <lineage>
        <taxon>Bacteria</taxon>
        <taxon>Pseudomonadati</taxon>
        <taxon>Pseudomonadota</taxon>
        <taxon>Betaproteobacteria</taxon>
        <taxon>Burkholderiales</taxon>
        <taxon>Burkholderiaceae</taxon>
        <taxon>Paraburkholderia</taxon>
    </lineage>
</organism>
<keyword evidence="1" id="KW-0472">Membrane</keyword>
<keyword evidence="1" id="KW-0812">Transmembrane</keyword>
<keyword evidence="1" id="KW-1133">Transmembrane helix</keyword>